<sequence length="56" mass="6581">MLIKCRLILQKTKSEPTKENEINDAMQFVKTFAQESSSFGDALTWQKMERQERSLD</sequence>
<dbReference type="EMBL" id="FUKJ01000022">
    <property type="protein sequence ID" value="SJM89492.1"/>
    <property type="molecule type" value="Genomic_DNA"/>
</dbReference>
<gene>
    <name evidence="1" type="ORF">CRENPOLYSF2_1180020</name>
</gene>
<evidence type="ECO:0000313" key="2">
    <source>
        <dbReference type="Proteomes" id="UP000195442"/>
    </source>
</evidence>
<evidence type="ECO:0000313" key="1">
    <source>
        <dbReference type="EMBL" id="SJM89492.1"/>
    </source>
</evidence>
<organism evidence="1 2">
    <name type="scientific">Crenothrix polyspora</name>
    <dbReference type="NCBI Taxonomy" id="360316"/>
    <lineage>
        <taxon>Bacteria</taxon>
        <taxon>Pseudomonadati</taxon>
        <taxon>Pseudomonadota</taxon>
        <taxon>Gammaproteobacteria</taxon>
        <taxon>Methylococcales</taxon>
        <taxon>Crenotrichaceae</taxon>
        <taxon>Crenothrix</taxon>
    </lineage>
</organism>
<reference evidence="2" key="1">
    <citation type="submission" date="2017-02" db="EMBL/GenBank/DDBJ databases">
        <authorList>
            <person name="Daims H."/>
        </authorList>
    </citation>
    <scope>NUCLEOTIDE SEQUENCE [LARGE SCALE GENOMIC DNA]</scope>
</reference>
<protein>
    <submittedName>
        <fullName evidence="1">Uncharacterized protein</fullName>
    </submittedName>
</protein>
<accession>A0A1R4GZW4</accession>
<dbReference type="Proteomes" id="UP000195442">
    <property type="component" value="Unassembled WGS sequence"/>
</dbReference>
<proteinExistence type="predicted"/>
<keyword evidence="2" id="KW-1185">Reference proteome</keyword>
<dbReference type="AlphaFoldDB" id="A0A1R4GZW4"/>
<name>A0A1R4GZW4_9GAMM</name>